<dbReference type="RefSeq" id="WP_069314600.1">
    <property type="nucleotide sequence ID" value="NZ_MDTU01000010.1"/>
</dbReference>
<evidence type="ECO:0000256" key="1">
    <source>
        <dbReference type="ARBA" id="ARBA00022670"/>
    </source>
</evidence>
<dbReference type="PANTHER" id="PTHR10381">
    <property type="entry name" value="ATP-DEPENDENT CLP PROTEASE PROTEOLYTIC SUBUNIT"/>
    <property type="match status" value="1"/>
</dbReference>
<dbReference type="Gene3D" id="3.90.226.10">
    <property type="entry name" value="2-enoyl-CoA Hydratase, Chain A, domain 1"/>
    <property type="match status" value="1"/>
</dbReference>
<dbReference type="CDD" id="cd07016">
    <property type="entry name" value="S14_ClpP_1"/>
    <property type="match status" value="1"/>
</dbReference>
<proteinExistence type="predicted"/>
<gene>
    <name evidence="5" type="ORF">BGC07_18865</name>
</gene>
<keyword evidence="3" id="KW-0720">Serine protease</keyword>
<feature type="coiled-coil region" evidence="4">
    <location>
        <begin position="165"/>
        <end position="211"/>
    </location>
</feature>
<accession>A0ABX2ZWJ0</accession>
<keyword evidence="4" id="KW-0175">Coiled coil</keyword>
<dbReference type="InterPro" id="IPR029045">
    <property type="entry name" value="ClpP/crotonase-like_dom_sf"/>
</dbReference>
<reference evidence="5 6" key="1">
    <citation type="submission" date="2016-08" db="EMBL/GenBank/DDBJ databases">
        <title>Draft genome sequence of Candidatus Piscirickettsia litoralis, from seawater.</title>
        <authorList>
            <person name="Wan X."/>
            <person name="Lee A.J."/>
            <person name="Hou S."/>
            <person name="Donachie S.P."/>
        </authorList>
    </citation>
    <scope>NUCLEOTIDE SEQUENCE [LARGE SCALE GENOMIC DNA]</scope>
    <source>
        <strain evidence="5 6">Y2</strain>
    </source>
</reference>
<dbReference type="SUPFAM" id="SSF52096">
    <property type="entry name" value="ClpP/crotonase"/>
    <property type="match status" value="1"/>
</dbReference>
<sequence length="297" mass="32978">MASLIAVSASKTKMAKNAMMMIHHPMKAMQGNAKEMVQTAKTLQGMSEIMIEGYKAKTGLPTDEIDAMLDKEFWMDSKKAKELGFADEIVGDSNIQASINPDEFGYKNVPQALLNPPKEENKTMPQASIDKLTQFKVFLEEVKDNPEIKAMFETKQDNKSDSDEINTFKAMLESQNQTIKQLEEREEKRALEKFEALASDLQASGQEIEANSLKALHDSHPDIYANMVQALERASNISKAHEQGLFQAQGFSGEAKLAGKKGQFQARVKSITKDGMDEDEAVIAAMLADDSSYEDLI</sequence>
<name>A0ABX2ZWJ0_9GAMM</name>
<protein>
    <recommendedName>
        <fullName evidence="7">ATP-dependent Clp protease proteolytic subunit</fullName>
    </recommendedName>
</protein>
<dbReference type="EMBL" id="MDTU01000010">
    <property type="protein sequence ID" value="ODN40977.1"/>
    <property type="molecule type" value="Genomic_DNA"/>
</dbReference>
<evidence type="ECO:0000256" key="2">
    <source>
        <dbReference type="ARBA" id="ARBA00022801"/>
    </source>
</evidence>
<dbReference type="Proteomes" id="UP000094329">
    <property type="component" value="Unassembled WGS sequence"/>
</dbReference>
<evidence type="ECO:0000313" key="5">
    <source>
        <dbReference type="EMBL" id="ODN40977.1"/>
    </source>
</evidence>
<organism evidence="5 6">
    <name type="scientific">Piscirickettsia litoralis</name>
    <dbReference type="NCBI Taxonomy" id="1891921"/>
    <lineage>
        <taxon>Bacteria</taxon>
        <taxon>Pseudomonadati</taxon>
        <taxon>Pseudomonadota</taxon>
        <taxon>Gammaproteobacteria</taxon>
        <taxon>Thiotrichales</taxon>
        <taxon>Piscirickettsiaceae</taxon>
        <taxon>Piscirickettsia</taxon>
    </lineage>
</organism>
<keyword evidence="6" id="KW-1185">Reference proteome</keyword>
<dbReference type="PANTHER" id="PTHR10381:SF70">
    <property type="entry name" value="ATP-DEPENDENT CLP PROTEASE PROTEOLYTIC SUBUNIT"/>
    <property type="match status" value="1"/>
</dbReference>
<evidence type="ECO:0000256" key="3">
    <source>
        <dbReference type="ARBA" id="ARBA00022825"/>
    </source>
</evidence>
<evidence type="ECO:0008006" key="7">
    <source>
        <dbReference type="Google" id="ProtNLM"/>
    </source>
</evidence>
<keyword evidence="1" id="KW-0645">Protease</keyword>
<evidence type="ECO:0000256" key="4">
    <source>
        <dbReference type="SAM" id="Coils"/>
    </source>
</evidence>
<keyword evidence="2" id="KW-0378">Hydrolase</keyword>
<evidence type="ECO:0000313" key="6">
    <source>
        <dbReference type="Proteomes" id="UP000094329"/>
    </source>
</evidence>
<dbReference type="Pfam" id="PF00574">
    <property type="entry name" value="CLP_protease"/>
    <property type="match status" value="1"/>
</dbReference>
<comment type="caution">
    <text evidence="5">The sequence shown here is derived from an EMBL/GenBank/DDBJ whole genome shotgun (WGS) entry which is preliminary data.</text>
</comment>
<dbReference type="InterPro" id="IPR023562">
    <property type="entry name" value="ClpP/TepA"/>
</dbReference>